<dbReference type="GO" id="GO:0097677">
    <property type="term" value="F:STAT family protein binding"/>
    <property type="evidence" value="ECO:0007669"/>
    <property type="project" value="Ensembl"/>
</dbReference>
<dbReference type="OMA" id="CTQIIVE"/>
<evidence type="ECO:0000256" key="3">
    <source>
        <dbReference type="ARBA" id="ARBA00022490"/>
    </source>
</evidence>
<feature type="domain" description="Macro" evidence="15">
    <location>
        <begin position="275"/>
        <end position="447"/>
    </location>
</feature>
<dbReference type="GO" id="GO:0090734">
    <property type="term" value="C:site of DNA damage"/>
    <property type="evidence" value="ECO:0007669"/>
    <property type="project" value="Ensembl"/>
</dbReference>
<keyword evidence="10" id="KW-0391">Immunity</keyword>
<dbReference type="Gene3D" id="3.40.220.10">
    <property type="entry name" value="Leucine Aminopeptidase, subunit E, domain 1"/>
    <property type="match status" value="2"/>
</dbReference>
<dbReference type="GO" id="GO:0045087">
    <property type="term" value="P:innate immune response"/>
    <property type="evidence" value="ECO:0007669"/>
    <property type="project" value="UniProtKB-KW"/>
</dbReference>
<reference evidence="16" key="1">
    <citation type="submission" date="2025-08" db="UniProtKB">
        <authorList>
            <consortium name="Ensembl"/>
        </authorList>
    </citation>
    <scope>IDENTIFICATION</scope>
</reference>
<dbReference type="SMART" id="SM00506">
    <property type="entry name" value="A1pp"/>
    <property type="match status" value="2"/>
</dbReference>
<dbReference type="CDD" id="cd02907">
    <property type="entry name" value="Macro_Af1521_BAL-like"/>
    <property type="match status" value="1"/>
</dbReference>
<keyword evidence="3" id="KW-0963">Cytoplasm</keyword>
<dbReference type="FunFam" id="3.40.220.10:FF:000010">
    <property type="entry name" value="Poly [ADP-ribose] polymerase"/>
    <property type="match status" value="1"/>
</dbReference>
<feature type="domain" description="PARP catalytic" evidence="14">
    <location>
        <begin position="590"/>
        <end position="795"/>
    </location>
</feature>
<dbReference type="SUPFAM" id="SSF56399">
    <property type="entry name" value="ADP-ribosylation"/>
    <property type="match status" value="1"/>
</dbReference>
<dbReference type="GO" id="GO:0032991">
    <property type="term" value="C:protein-containing complex"/>
    <property type="evidence" value="ECO:0007669"/>
    <property type="project" value="Ensembl"/>
</dbReference>
<keyword evidence="5" id="KW-0328">Glycosyltransferase</keyword>
<dbReference type="Proteomes" id="UP000694381">
    <property type="component" value="Unassembled WGS sequence"/>
</dbReference>
<dbReference type="InterPro" id="IPR052056">
    <property type="entry name" value="Mono-ARTD/PARP"/>
</dbReference>
<dbReference type="InterPro" id="IPR057049">
    <property type="entry name" value="PARP14_KH_8"/>
</dbReference>
<dbReference type="GO" id="GO:0004857">
    <property type="term" value="F:enzyme inhibitor activity"/>
    <property type="evidence" value="ECO:0007669"/>
    <property type="project" value="Ensembl"/>
</dbReference>
<dbReference type="InterPro" id="IPR043472">
    <property type="entry name" value="Macro_dom-like"/>
</dbReference>
<dbReference type="GO" id="GO:0000077">
    <property type="term" value="P:DNA damage checkpoint signaling"/>
    <property type="evidence" value="ECO:0007669"/>
    <property type="project" value="Ensembl"/>
</dbReference>
<name>A0A8C6R0A3_NANGA</name>
<dbReference type="InterPro" id="IPR002589">
    <property type="entry name" value="Macro_dom"/>
</dbReference>
<accession>A0A8C6R0A3</accession>
<dbReference type="SUPFAM" id="SSF52949">
    <property type="entry name" value="Macro domain-like"/>
    <property type="match status" value="2"/>
</dbReference>
<comment type="similarity">
    <text evidence="13">Belongs to the ARTD/PARP family.</text>
</comment>
<evidence type="ECO:0000256" key="2">
    <source>
        <dbReference type="ARBA" id="ARBA00004496"/>
    </source>
</evidence>
<dbReference type="GO" id="GO:0060335">
    <property type="term" value="P:positive regulation of type II interferon-mediated signaling pathway"/>
    <property type="evidence" value="ECO:0007669"/>
    <property type="project" value="Ensembl"/>
</dbReference>
<evidence type="ECO:0000256" key="11">
    <source>
        <dbReference type="ARBA" id="ARBA00023027"/>
    </source>
</evidence>
<dbReference type="GO" id="GO:0010608">
    <property type="term" value="P:post-transcriptional regulation of gene expression"/>
    <property type="evidence" value="ECO:0007669"/>
    <property type="project" value="Ensembl"/>
</dbReference>
<dbReference type="GO" id="GO:0002230">
    <property type="term" value="P:positive regulation of defense response to virus by host"/>
    <property type="evidence" value="ECO:0007669"/>
    <property type="project" value="Ensembl"/>
</dbReference>
<feature type="domain" description="Macro" evidence="15">
    <location>
        <begin position="70"/>
        <end position="259"/>
    </location>
</feature>
<keyword evidence="6" id="KW-0808">Transferase</keyword>
<dbReference type="GO" id="GO:0016779">
    <property type="term" value="F:nucleotidyltransferase activity"/>
    <property type="evidence" value="ECO:0007669"/>
    <property type="project" value="UniProtKB-KW"/>
</dbReference>
<dbReference type="GO" id="GO:0072570">
    <property type="term" value="F:ADP-D-ribose binding"/>
    <property type="evidence" value="ECO:0007669"/>
    <property type="project" value="Ensembl"/>
</dbReference>
<gene>
    <name evidence="16" type="primary">Parp9</name>
</gene>
<evidence type="ECO:0000313" key="16">
    <source>
        <dbReference type="Ensembl" id="ENSNGAP00000011396.1"/>
    </source>
</evidence>
<dbReference type="GeneTree" id="ENSGT00940000158837"/>
<dbReference type="Pfam" id="PF01661">
    <property type="entry name" value="Macro"/>
    <property type="match status" value="2"/>
</dbReference>
<keyword evidence="12" id="KW-0539">Nucleus</keyword>
<dbReference type="Pfam" id="PF23254">
    <property type="entry name" value="KH_PARP14_8"/>
    <property type="match status" value="1"/>
</dbReference>
<keyword evidence="8" id="KW-0677">Repeat</keyword>
<dbReference type="PROSITE" id="PS51059">
    <property type="entry name" value="PARP_CATALYTIC"/>
    <property type="match status" value="1"/>
</dbReference>
<evidence type="ECO:0000313" key="17">
    <source>
        <dbReference type="Proteomes" id="UP000694381"/>
    </source>
</evidence>
<evidence type="ECO:0000256" key="13">
    <source>
        <dbReference type="ARBA" id="ARBA00024347"/>
    </source>
</evidence>
<organism evidence="16 17">
    <name type="scientific">Nannospalax galili</name>
    <name type="common">Northern Israeli blind subterranean mole rat</name>
    <name type="synonym">Spalax galili</name>
    <dbReference type="NCBI Taxonomy" id="1026970"/>
    <lineage>
        <taxon>Eukaryota</taxon>
        <taxon>Metazoa</taxon>
        <taxon>Chordata</taxon>
        <taxon>Craniata</taxon>
        <taxon>Vertebrata</taxon>
        <taxon>Euteleostomi</taxon>
        <taxon>Mammalia</taxon>
        <taxon>Eutheria</taxon>
        <taxon>Euarchontoglires</taxon>
        <taxon>Glires</taxon>
        <taxon>Rodentia</taxon>
        <taxon>Myomorpha</taxon>
        <taxon>Muroidea</taxon>
        <taxon>Spalacidae</taxon>
        <taxon>Spalacinae</taxon>
        <taxon>Nannospalax</taxon>
    </lineage>
</organism>
<evidence type="ECO:0000256" key="9">
    <source>
        <dbReference type="ARBA" id="ARBA00022765"/>
    </source>
</evidence>
<evidence type="ECO:0000256" key="6">
    <source>
        <dbReference type="ARBA" id="ARBA00022679"/>
    </source>
</evidence>
<dbReference type="GO" id="GO:0006302">
    <property type="term" value="P:double-strand break repair"/>
    <property type="evidence" value="ECO:0007669"/>
    <property type="project" value="Ensembl"/>
</dbReference>
<dbReference type="GO" id="GO:0045893">
    <property type="term" value="P:positive regulation of DNA-templated transcription"/>
    <property type="evidence" value="ECO:0007669"/>
    <property type="project" value="Ensembl"/>
</dbReference>
<dbReference type="GO" id="GO:0140802">
    <property type="term" value="F:NAD+-protein-C-terminal glycine ADP-ribosyltransferase activity"/>
    <property type="evidence" value="ECO:0007669"/>
    <property type="project" value="Ensembl"/>
</dbReference>
<dbReference type="GO" id="GO:0010629">
    <property type="term" value="P:negative regulation of gene expression"/>
    <property type="evidence" value="ECO:0007669"/>
    <property type="project" value="Ensembl"/>
</dbReference>
<dbReference type="GO" id="GO:0003950">
    <property type="term" value="F:NAD+ poly-ADP-ribosyltransferase activity"/>
    <property type="evidence" value="ECO:0007669"/>
    <property type="project" value="Ensembl"/>
</dbReference>
<dbReference type="GO" id="GO:0005829">
    <property type="term" value="C:cytosol"/>
    <property type="evidence" value="ECO:0007669"/>
    <property type="project" value="Ensembl"/>
</dbReference>
<keyword evidence="11" id="KW-0520">NAD</keyword>
<evidence type="ECO:0000256" key="5">
    <source>
        <dbReference type="ARBA" id="ARBA00022676"/>
    </source>
</evidence>
<comment type="subcellular location">
    <subcellularLocation>
        <location evidence="2">Cytoplasm</location>
    </subcellularLocation>
    <subcellularLocation>
        <location evidence="1">Nucleus</location>
    </subcellularLocation>
</comment>
<dbReference type="Ensembl" id="ENSNGAT00000016943.1">
    <property type="protein sequence ID" value="ENSNGAP00000011396.1"/>
    <property type="gene ID" value="ENSNGAG00000013531.1"/>
</dbReference>
<dbReference type="GO" id="GO:0000122">
    <property type="term" value="P:negative regulation of transcription by RNA polymerase II"/>
    <property type="evidence" value="ECO:0007669"/>
    <property type="project" value="Ensembl"/>
</dbReference>
<evidence type="ECO:0000256" key="8">
    <source>
        <dbReference type="ARBA" id="ARBA00022737"/>
    </source>
</evidence>
<dbReference type="GO" id="GO:0042393">
    <property type="term" value="F:histone binding"/>
    <property type="evidence" value="ECO:0007669"/>
    <property type="project" value="Ensembl"/>
</dbReference>
<dbReference type="GO" id="GO:0005739">
    <property type="term" value="C:mitochondrion"/>
    <property type="evidence" value="ECO:0007669"/>
    <property type="project" value="Ensembl"/>
</dbReference>
<dbReference type="PANTHER" id="PTHR14453:SF70">
    <property type="entry name" value="PROTEIN MONO-ADP-RIBOSYLTRANSFERASE PARP9"/>
    <property type="match status" value="1"/>
</dbReference>
<dbReference type="PROSITE" id="PS51154">
    <property type="entry name" value="MACRO"/>
    <property type="match status" value="2"/>
</dbReference>
<evidence type="ECO:0000256" key="10">
    <source>
        <dbReference type="ARBA" id="ARBA00022859"/>
    </source>
</evidence>
<protein>
    <submittedName>
        <fullName evidence="16">Poly (ADP-ribose) polymerase family, member 9</fullName>
    </submittedName>
</protein>
<dbReference type="InterPro" id="IPR012317">
    <property type="entry name" value="Poly(ADP-ribose)pol_cat_dom"/>
</dbReference>
<dbReference type="GO" id="GO:0070212">
    <property type="term" value="P:protein poly-ADP-ribosylation"/>
    <property type="evidence" value="ECO:0007669"/>
    <property type="project" value="TreeGrafter"/>
</dbReference>
<dbReference type="GO" id="GO:0005654">
    <property type="term" value="C:nucleoplasm"/>
    <property type="evidence" value="ECO:0007669"/>
    <property type="project" value="Ensembl"/>
</dbReference>
<dbReference type="AlphaFoldDB" id="A0A8C6R0A3"/>
<evidence type="ECO:0000259" key="14">
    <source>
        <dbReference type="PROSITE" id="PS51059"/>
    </source>
</evidence>
<keyword evidence="17" id="KW-1185">Reference proteome</keyword>
<evidence type="ECO:0000256" key="1">
    <source>
        <dbReference type="ARBA" id="ARBA00004123"/>
    </source>
</evidence>
<evidence type="ECO:0000256" key="12">
    <source>
        <dbReference type="ARBA" id="ARBA00023242"/>
    </source>
</evidence>
<dbReference type="PANTHER" id="PTHR14453">
    <property type="entry name" value="PARP/ZINC FINGER CCCH TYPE DOMAIN CONTAINING PROTEIN"/>
    <property type="match status" value="1"/>
</dbReference>
<proteinExistence type="inferred from homology"/>
<evidence type="ECO:0000259" key="15">
    <source>
        <dbReference type="PROSITE" id="PS51154"/>
    </source>
</evidence>
<sequence>THLYSSTWEAEAAMDSPEQHHRWQIPIKHNVFKIFKSNESRLCEVLQNKFGCISTLHCPDLEGNSSDLAQQVFRIRLTPEIELSVWKDDLTRHAVDAVVNAANEDLLHGGGLAGALAKAGGPEIQEESRHLIAARGKVPTGEIAITKAGRLPCKLIIHAVGPHWLLMDNEIAIKLLQHAIMNVLDYVNYKNQVIKTVAIPALSSGMFHFPLNLCTKTILETIWFYFQKNKVVSSLQEIHLVSNEDLTVASFKAASEAMLGKNDLGPWKSQVTTPISNMTLQIGHSLTLEIVQGHIELQTTDVIVNSEHMHNLKSGPVSKSILQQAGLEMEKEFDRKFKLFSGSELVLVTRGFKLSCRHVYHVLWHTLKNAMKNCLEKCLHPSTHSISFPALGTGKIGMEKNRAAQIMFGEVLTFAKAHLKQLTVKFVIFPEDRETYKAFCAEMANMSKMLNLRSNNTILAPQWTREEQRRNRFEAGSPTINLMGLNMEEMCEAEKWIQRLLTSQDHHIIENNHILYLGKKEHDILSQLQTTSNVTISETVNPGKAILEIKGAQADLIEVVMNIECMLCDVQEEVARKKEKSFWSFSGQWTDQQPKQDEMKENTFLRYLVPTQELKYQMKQFEECGLQVKKVEHIENVALMAAFQRKKKMMEGRMQKAPGSQRLFLQVPHQFCDMVCRVGFHRLYSAPYTIYGAGIHFNKTLKKLVDKVKKASNTDRFIYVFEAEVLTGSFCQGSPLNITPPLLSPGALDTHDSVVDSVSNPETIVIFSGMQAMPQYLWTCTQDHAWSQEHDRTWPHNYLSGPMFSSQQSWGKFQNGSSV</sequence>
<dbReference type="GO" id="GO:1900182">
    <property type="term" value="P:positive regulation of protein localization to nucleus"/>
    <property type="evidence" value="ECO:0007669"/>
    <property type="project" value="Ensembl"/>
</dbReference>
<dbReference type="GO" id="GO:0003714">
    <property type="term" value="F:transcription corepressor activity"/>
    <property type="evidence" value="ECO:0007669"/>
    <property type="project" value="Ensembl"/>
</dbReference>
<evidence type="ECO:0000256" key="7">
    <source>
        <dbReference type="ARBA" id="ARBA00022695"/>
    </source>
</evidence>
<reference evidence="16" key="2">
    <citation type="submission" date="2025-09" db="UniProtKB">
        <authorList>
            <consortium name="Ensembl"/>
        </authorList>
    </citation>
    <scope>IDENTIFICATION</scope>
</reference>
<keyword evidence="4" id="KW-0399">Innate immunity</keyword>
<keyword evidence="7" id="KW-0548">Nucleotidyltransferase</keyword>
<dbReference type="Gene3D" id="3.90.228.10">
    <property type="match status" value="1"/>
</dbReference>
<dbReference type="GO" id="GO:0044389">
    <property type="term" value="F:ubiquitin-like protein ligase binding"/>
    <property type="evidence" value="ECO:0007669"/>
    <property type="project" value="Ensembl"/>
</dbReference>
<evidence type="ECO:0000256" key="4">
    <source>
        <dbReference type="ARBA" id="ARBA00022588"/>
    </source>
</evidence>
<keyword evidence="9" id="KW-0013">ADP-ribosylation</keyword>